<dbReference type="EMBL" id="BMZR01000003">
    <property type="protein sequence ID" value="GHD33415.1"/>
    <property type="molecule type" value="Genomic_DNA"/>
</dbReference>
<dbReference type="PROSITE" id="PS51257">
    <property type="entry name" value="PROKAR_LIPOPROTEIN"/>
    <property type="match status" value="1"/>
</dbReference>
<organism evidence="2 3">
    <name type="scientific">Psychrobacter glaciei</name>
    <dbReference type="NCBI Taxonomy" id="619771"/>
    <lineage>
        <taxon>Bacteria</taxon>
        <taxon>Pseudomonadati</taxon>
        <taxon>Pseudomonadota</taxon>
        <taxon>Gammaproteobacteria</taxon>
        <taxon>Moraxellales</taxon>
        <taxon>Moraxellaceae</taxon>
        <taxon>Psychrobacter</taxon>
    </lineage>
</organism>
<dbReference type="RefSeq" id="WP_189584699.1">
    <property type="nucleotide sequence ID" value="NZ_BMZR01000003.1"/>
</dbReference>
<comment type="caution">
    <text evidence="2">The sequence shown here is derived from an EMBL/GenBank/DDBJ whole genome shotgun (WGS) entry which is preliminary data.</text>
</comment>
<gene>
    <name evidence="2" type="ORF">GCM10016272_17460</name>
</gene>
<keyword evidence="3" id="KW-1185">Reference proteome</keyword>
<evidence type="ECO:0000313" key="3">
    <source>
        <dbReference type="Proteomes" id="UP000610203"/>
    </source>
</evidence>
<evidence type="ECO:0000313" key="2">
    <source>
        <dbReference type="EMBL" id="GHD33415.1"/>
    </source>
</evidence>
<keyword evidence="1" id="KW-0732">Signal</keyword>
<proteinExistence type="predicted"/>
<dbReference type="SUPFAM" id="SSF56935">
    <property type="entry name" value="Porins"/>
    <property type="match status" value="1"/>
</dbReference>
<name>A0ABQ3GUK3_9GAMM</name>
<feature type="signal peptide" evidence="1">
    <location>
        <begin position="1"/>
        <end position="22"/>
    </location>
</feature>
<reference evidence="3" key="1">
    <citation type="journal article" date="2019" name="Int. J. Syst. Evol. Microbiol.">
        <title>The Global Catalogue of Microorganisms (GCM) 10K type strain sequencing project: providing services to taxonomists for standard genome sequencing and annotation.</title>
        <authorList>
            <consortium name="The Broad Institute Genomics Platform"/>
            <consortium name="The Broad Institute Genome Sequencing Center for Infectious Disease"/>
            <person name="Wu L."/>
            <person name="Ma J."/>
        </authorList>
    </citation>
    <scope>NUCLEOTIDE SEQUENCE [LARGE SCALE GENOMIC DNA]</scope>
    <source>
        <strain evidence="3">KCTC 42280</strain>
    </source>
</reference>
<protein>
    <recommendedName>
        <fullName evidence="4">Porin</fullName>
    </recommendedName>
</protein>
<accession>A0ABQ3GUK3</accession>
<evidence type="ECO:0008006" key="4">
    <source>
        <dbReference type="Google" id="ProtNLM"/>
    </source>
</evidence>
<dbReference type="Proteomes" id="UP000610203">
    <property type="component" value="Unassembled WGS sequence"/>
</dbReference>
<evidence type="ECO:0000256" key="1">
    <source>
        <dbReference type="SAM" id="SignalP"/>
    </source>
</evidence>
<dbReference type="Gene3D" id="2.40.160.10">
    <property type="entry name" value="Porin"/>
    <property type="match status" value="1"/>
</dbReference>
<feature type="chain" id="PRO_5047521038" description="Porin" evidence="1">
    <location>
        <begin position="23"/>
        <end position="343"/>
    </location>
</feature>
<dbReference type="InterPro" id="IPR023614">
    <property type="entry name" value="Porin_dom_sf"/>
</dbReference>
<sequence>MLYIKKLSFGLAVLGACVQAQAIDLVTNGDTTLSIGGYVKAEGIFYSPDEGESEFKGSGRQSRINVKTTKNVENKKLTGFIEGDFYGNAANGGSDLRLRHAYVQVDDLTVGKTWNGQFLAVYPLLTDQLDFRGTGLGTISGGGADIRPDLTVHYTHKGFRFTAQDPVYDEANLPDMVVSYKNNISDLSYNVAVTAREAKNGDDSDVGVGVSLAGKLKLGNDSLHASVYNGKGMGVYSTVCVGRAFGTTGDLDCDAEDGKLVSQTGYTVGYRHKFTEKLMSNMRYGEIMVDDEADTSVNVKSINLVYEYLPDLDIGIEWRDRSDKTLSQVKKGLQVEVMAKYNF</sequence>